<evidence type="ECO:0000313" key="1">
    <source>
        <dbReference type="EMBL" id="JAH33995.1"/>
    </source>
</evidence>
<sequence>MALNYIFKIGCGSQFTNLFILLQSVSILSSQN</sequence>
<name>A0A0E9S036_ANGAN</name>
<organism evidence="1">
    <name type="scientific">Anguilla anguilla</name>
    <name type="common">European freshwater eel</name>
    <name type="synonym">Muraena anguilla</name>
    <dbReference type="NCBI Taxonomy" id="7936"/>
    <lineage>
        <taxon>Eukaryota</taxon>
        <taxon>Metazoa</taxon>
        <taxon>Chordata</taxon>
        <taxon>Craniata</taxon>
        <taxon>Vertebrata</taxon>
        <taxon>Euteleostomi</taxon>
        <taxon>Actinopterygii</taxon>
        <taxon>Neopterygii</taxon>
        <taxon>Teleostei</taxon>
        <taxon>Anguilliformes</taxon>
        <taxon>Anguillidae</taxon>
        <taxon>Anguilla</taxon>
    </lineage>
</organism>
<reference evidence="1" key="1">
    <citation type="submission" date="2014-11" db="EMBL/GenBank/DDBJ databases">
        <authorList>
            <person name="Amaro Gonzalez C."/>
        </authorList>
    </citation>
    <scope>NUCLEOTIDE SEQUENCE</scope>
</reference>
<proteinExistence type="predicted"/>
<protein>
    <submittedName>
        <fullName evidence="1">Uncharacterized protein</fullName>
    </submittedName>
</protein>
<dbReference type="EMBL" id="GBXM01074582">
    <property type="protein sequence ID" value="JAH33995.1"/>
    <property type="molecule type" value="Transcribed_RNA"/>
</dbReference>
<dbReference type="AlphaFoldDB" id="A0A0E9S036"/>
<accession>A0A0E9S036</accession>
<reference evidence="1" key="2">
    <citation type="journal article" date="2015" name="Fish Shellfish Immunol.">
        <title>Early steps in the European eel (Anguilla anguilla)-Vibrio vulnificus interaction in the gills: Role of the RtxA13 toxin.</title>
        <authorList>
            <person name="Callol A."/>
            <person name="Pajuelo D."/>
            <person name="Ebbesson L."/>
            <person name="Teles M."/>
            <person name="MacKenzie S."/>
            <person name="Amaro C."/>
        </authorList>
    </citation>
    <scope>NUCLEOTIDE SEQUENCE</scope>
</reference>